<evidence type="ECO:0000256" key="5">
    <source>
        <dbReference type="ARBA" id="ARBA00022679"/>
    </source>
</evidence>
<feature type="binding site" evidence="12 13">
    <location>
        <position position="98"/>
    </location>
    <ligand>
        <name>ATP</name>
        <dbReference type="ChEBI" id="CHEBI:30616"/>
    </ligand>
</feature>
<protein>
    <recommendedName>
        <fullName evidence="4 12">Nucleoside diphosphate kinase</fullName>
        <shortName evidence="12">NDK</shortName>
        <shortName evidence="12">NDP kinase</shortName>
        <ecNumber evidence="3 12">2.7.4.6</ecNumber>
    </recommendedName>
    <alternativeName>
        <fullName evidence="12">Nucleoside-2-P kinase</fullName>
    </alternativeName>
</protein>
<dbReference type="GO" id="GO:0046872">
    <property type="term" value="F:metal ion binding"/>
    <property type="evidence" value="ECO:0007669"/>
    <property type="project" value="UniProtKB-KW"/>
</dbReference>
<evidence type="ECO:0000256" key="1">
    <source>
        <dbReference type="ARBA" id="ARBA00001946"/>
    </source>
</evidence>
<feature type="binding site" evidence="12 13">
    <location>
        <position position="16"/>
    </location>
    <ligand>
        <name>ATP</name>
        <dbReference type="ChEBI" id="CHEBI:30616"/>
    </ligand>
</feature>
<dbReference type="GO" id="GO:0005737">
    <property type="term" value="C:cytoplasm"/>
    <property type="evidence" value="ECO:0007669"/>
    <property type="project" value="UniProtKB-SubCell"/>
</dbReference>
<reference evidence="17" key="1">
    <citation type="submission" date="2017-09" db="EMBL/GenBank/DDBJ databases">
        <title>Depth-based differentiation of microbial function through sediment-hosted aquifers and enrichment of novel symbionts in the deep terrestrial subsurface.</title>
        <authorList>
            <person name="Probst A.J."/>
            <person name="Ladd B."/>
            <person name="Jarett J.K."/>
            <person name="Geller-Mcgrath D.E."/>
            <person name="Sieber C.M.K."/>
            <person name="Emerson J.B."/>
            <person name="Anantharaman K."/>
            <person name="Thomas B.C."/>
            <person name="Malmstrom R."/>
            <person name="Stieglmeier M."/>
            <person name="Klingl A."/>
            <person name="Woyke T."/>
            <person name="Ryan C.M."/>
            <person name="Banfield J.F."/>
        </authorList>
    </citation>
    <scope>NUCLEOTIDE SEQUENCE [LARGE SCALE GENOMIC DNA]</scope>
</reference>
<evidence type="ECO:0000259" key="15">
    <source>
        <dbReference type="SMART" id="SM00562"/>
    </source>
</evidence>
<dbReference type="FunFam" id="3.30.70.141:FF:000003">
    <property type="entry name" value="Nucleoside diphosphate kinase"/>
    <property type="match status" value="1"/>
</dbReference>
<keyword evidence="11 12" id="KW-0546">Nucleotide metabolism</keyword>
<feature type="binding site" evidence="12 13">
    <location>
        <position position="119"/>
    </location>
    <ligand>
        <name>ATP</name>
        <dbReference type="ChEBI" id="CHEBI:30616"/>
    </ligand>
</feature>
<dbReference type="AlphaFoldDB" id="A0A2H0UKL1"/>
<evidence type="ECO:0000256" key="12">
    <source>
        <dbReference type="HAMAP-Rule" id="MF_00451"/>
    </source>
</evidence>
<evidence type="ECO:0000256" key="4">
    <source>
        <dbReference type="ARBA" id="ARBA00017632"/>
    </source>
</evidence>
<comment type="function">
    <text evidence="12">Major role in the synthesis of nucleoside triphosphates other than ATP. The ATP gamma phosphate is transferred to the NDP beta phosphate via a ping-pong mechanism, using a phosphorylated active-site intermediate.</text>
</comment>
<name>A0A2H0UKL1_9BACT</name>
<keyword evidence="12" id="KW-0597">Phosphoprotein</keyword>
<gene>
    <name evidence="12" type="primary">ndk</name>
    <name evidence="16" type="ORF">COU11_02955</name>
</gene>
<evidence type="ECO:0000256" key="14">
    <source>
        <dbReference type="RuleBase" id="RU004011"/>
    </source>
</evidence>
<keyword evidence="5 12" id="KW-0808">Transferase</keyword>
<dbReference type="PRINTS" id="PR01243">
    <property type="entry name" value="NUCDPKINASE"/>
</dbReference>
<dbReference type="EMBL" id="PFBD01000022">
    <property type="protein sequence ID" value="PIR86948.1"/>
    <property type="molecule type" value="Genomic_DNA"/>
</dbReference>
<dbReference type="GO" id="GO:0006183">
    <property type="term" value="P:GTP biosynthetic process"/>
    <property type="evidence" value="ECO:0007669"/>
    <property type="project" value="UniProtKB-UniRule"/>
</dbReference>
<comment type="subcellular location">
    <subcellularLocation>
        <location evidence="12">Cytoplasm</location>
    </subcellularLocation>
</comment>
<keyword evidence="12" id="KW-0963">Cytoplasm</keyword>
<accession>A0A2H0UKL1</accession>
<dbReference type="GO" id="GO:0006241">
    <property type="term" value="P:CTP biosynthetic process"/>
    <property type="evidence" value="ECO:0007669"/>
    <property type="project" value="UniProtKB-UniRule"/>
</dbReference>
<keyword evidence="8 12" id="KW-0418">Kinase</keyword>
<evidence type="ECO:0000313" key="16">
    <source>
        <dbReference type="EMBL" id="PIR86948.1"/>
    </source>
</evidence>
<feature type="binding site" evidence="12 13">
    <location>
        <position position="109"/>
    </location>
    <ligand>
        <name>ATP</name>
        <dbReference type="ChEBI" id="CHEBI:30616"/>
    </ligand>
</feature>
<comment type="catalytic activity">
    <reaction evidence="12">
        <text>a ribonucleoside 5'-diphosphate + ATP = a ribonucleoside 5'-triphosphate + ADP</text>
        <dbReference type="Rhea" id="RHEA:18113"/>
        <dbReference type="ChEBI" id="CHEBI:30616"/>
        <dbReference type="ChEBI" id="CHEBI:57930"/>
        <dbReference type="ChEBI" id="CHEBI:61557"/>
        <dbReference type="ChEBI" id="CHEBI:456216"/>
        <dbReference type="EC" id="2.7.4.6"/>
    </reaction>
</comment>
<dbReference type="Proteomes" id="UP000229526">
    <property type="component" value="Unassembled WGS sequence"/>
</dbReference>
<organism evidence="16 17">
    <name type="scientific">Candidatus Harrisonbacteria bacterium CG10_big_fil_rev_8_21_14_0_10_49_15</name>
    <dbReference type="NCBI Taxonomy" id="1974587"/>
    <lineage>
        <taxon>Bacteria</taxon>
        <taxon>Candidatus Harrisoniibacteriota</taxon>
    </lineage>
</organism>
<dbReference type="HAMAP" id="MF_00451">
    <property type="entry name" value="NDP_kinase"/>
    <property type="match status" value="1"/>
</dbReference>
<dbReference type="EC" id="2.7.4.6" evidence="3 12"/>
<dbReference type="GO" id="GO:0004550">
    <property type="term" value="F:nucleoside diphosphate kinase activity"/>
    <property type="evidence" value="ECO:0007669"/>
    <property type="project" value="UniProtKB-UniRule"/>
</dbReference>
<comment type="caution">
    <text evidence="16">The sequence shown here is derived from an EMBL/GenBank/DDBJ whole genome shotgun (WGS) entry which is preliminary data.</text>
</comment>
<dbReference type="Gene3D" id="3.30.70.141">
    <property type="entry name" value="Nucleoside diphosphate kinase-like domain"/>
    <property type="match status" value="1"/>
</dbReference>
<dbReference type="Pfam" id="PF00334">
    <property type="entry name" value="NDK"/>
    <property type="match status" value="1"/>
</dbReference>
<comment type="similarity">
    <text evidence="2 12 13 14">Belongs to the NDK family.</text>
</comment>
<comment type="cofactor">
    <cofactor evidence="1 12">
        <name>Mg(2+)</name>
        <dbReference type="ChEBI" id="CHEBI:18420"/>
    </cofactor>
</comment>
<evidence type="ECO:0000256" key="2">
    <source>
        <dbReference type="ARBA" id="ARBA00008142"/>
    </source>
</evidence>
<evidence type="ECO:0000256" key="9">
    <source>
        <dbReference type="ARBA" id="ARBA00022840"/>
    </source>
</evidence>
<dbReference type="GO" id="GO:0006228">
    <property type="term" value="P:UTP biosynthetic process"/>
    <property type="evidence" value="ECO:0007669"/>
    <property type="project" value="UniProtKB-UniRule"/>
</dbReference>
<dbReference type="PROSITE" id="PS51374">
    <property type="entry name" value="NDPK_LIKE"/>
    <property type="match status" value="1"/>
</dbReference>
<feature type="active site" description="Pros-phosphohistidine intermediate" evidence="12 13">
    <location>
        <position position="122"/>
    </location>
</feature>
<comment type="subunit">
    <text evidence="12">Homotetramer.</text>
</comment>
<dbReference type="InterPro" id="IPR036850">
    <property type="entry name" value="NDK-like_dom_sf"/>
</dbReference>
<evidence type="ECO:0000256" key="11">
    <source>
        <dbReference type="ARBA" id="ARBA00023080"/>
    </source>
</evidence>
<evidence type="ECO:0000256" key="7">
    <source>
        <dbReference type="ARBA" id="ARBA00022741"/>
    </source>
</evidence>
<evidence type="ECO:0000256" key="6">
    <source>
        <dbReference type="ARBA" id="ARBA00022723"/>
    </source>
</evidence>
<dbReference type="InterPro" id="IPR001564">
    <property type="entry name" value="Nucleoside_diP_kinase"/>
</dbReference>
<evidence type="ECO:0000256" key="10">
    <source>
        <dbReference type="ARBA" id="ARBA00022842"/>
    </source>
</evidence>
<dbReference type="NCBIfam" id="NF001908">
    <property type="entry name" value="PRK00668.1"/>
    <property type="match status" value="1"/>
</dbReference>
<evidence type="ECO:0000313" key="17">
    <source>
        <dbReference type="Proteomes" id="UP000229526"/>
    </source>
</evidence>
<keyword evidence="10 12" id="KW-0460">Magnesium</keyword>
<proteinExistence type="inferred from homology"/>
<keyword evidence="7 12" id="KW-0547">Nucleotide-binding</keyword>
<comment type="catalytic activity">
    <reaction evidence="12">
        <text>a 2'-deoxyribonucleoside 5'-diphosphate + ATP = a 2'-deoxyribonucleoside 5'-triphosphate + ADP</text>
        <dbReference type="Rhea" id="RHEA:44640"/>
        <dbReference type="ChEBI" id="CHEBI:30616"/>
        <dbReference type="ChEBI" id="CHEBI:61560"/>
        <dbReference type="ChEBI" id="CHEBI:73316"/>
        <dbReference type="ChEBI" id="CHEBI:456216"/>
        <dbReference type="EC" id="2.7.4.6"/>
    </reaction>
</comment>
<keyword evidence="6 12" id="KW-0479">Metal-binding</keyword>
<dbReference type="InterPro" id="IPR034907">
    <property type="entry name" value="NDK-like_dom"/>
</dbReference>
<evidence type="ECO:0000256" key="8">
    <source>
        <dbReference type="ARBA" id="ARBA00022777"/>
    </source>
</evidence>
<dbReference type="SMART" id="SM00562">
    <property type="entry name" value="NDK"/>
    <property type="match status" value="1"/>
</dbReference>
<evidence type="ECO:0000256" key="13">
    <source>
        <dbReference type="PROSITE-ProRule" id="PRU00706"/>
    </source>
</evidence>
<dbReference type="CDD" id="cd04413">
    <property type="entry name" value="NDPk_I"/>
    <property type="match status" value="1"/>
</dbReference>
<keyword evidence="9 12" id="KW-0067">ATP-binding</keyword>
<sequence length="161" mass="18039">MNHNHPKEERTLVLLKPDAVQRALLGEIIHRFERKGLKIIGLKMIQMDEVLAKSHYGKYVDKPFFEGLKNFMGAAPIVAVVISGVGALKVVRTLIGSTKAYEAAAGTIRGDFAMSTQSNLIHASDPEENPEEEVTRFFSENELFSYKKINFDLLYAADELK</sequence>
<feature type="binding site" evidence="12 13">
    <location>
        <position position="64"/>
    </location>
    <ligand>
        <name>ATP</name>
        <dbReference type="ChEBI" id="CHEBI:30616"/>
    </ligand>
</feature>
<dbReference type="SUPFAM" id="SSF54919">
    <property type="entry name" value="Nucleoside diphosphate kinase, NDK"/>
    <property type="match status" value="1"/>
</dbReference>
<feature type="domain" description="Nucleoside diphosphate kinase-like" evidence="15">
    <location>
        <begin position="8"/>
        <end position="145"/>
    </location>
</feature>
<dbReference type="PANTHER" id="PTHR11349">
    <property type="entry name" value="NUCLEOSIDE DIPHOSPHATE KINASE"/>
    <property type="match status" value="1"/>
</dbReference>
<dbReference type="GO" id="GO:0005524">
    <property type="term" value="F:ATP binding"/>
    <property type="evidence" value="ECO:0007669"/>
    <property type="project" value="UniProtKB-UniRule"/>
</dbReference>
<feature type="binding site" evidence="12 13">
    <location>
        <position position="92"/>
    </location>
    <ligand>
        <name>ATP</name>
        <dbReference type="ChEBI" id="CHEBI:30616"/>
    </ligand>
</feature>
<evidence type="ECO:0000256" key="3">
    <source>
        <dbReference type="ARBA" id="ARBA00012966"/>
    </source>
</evidence>